<accession>A0ABM1B4J4</accession>
<comment type="similarity">
    <text evidence="6">Belongs to the BCOR family.</text>
</comment>
<dbReference type="RefSeq" id="XP_013774681.2">
    <property type="nucleotide sequence ID" value="XM_013919227.2"/>
</dbReference>
<feature type="compositionally biased region" description="Basic and acidic residues" evidence="8">
    <location>
        <begin position="663"/>
        <end position="683"/>
    </location>
</feature>
<keyword evidence="5" id="KW-0472">Membrane</keyword>
<organism evidence="10 11">
    <name type="scientific">Limulus polyphemus</name>
    <name type="common">Atlantic horseshoe crab</name>
    <dbReference type="NCBI Taxonomy" id="6850"/>
    <lineage>
        <taxon>Eukaryota</taxon>
        <taxon>Metazoa</taxon>
        <taxon>Ecdysozoa</taxon>
        <taxon>Arthropoda</taxon>
        <taxon>Chelicerata</taxon>
        <taxon>Merostomata</taxon>
        <taxon>Xiphosura</taxon>
        <taxon>Limulidae</taxon>
        <taxon>Limulus</taxon>
    </lineage>
</organism>
<dbReference type="GeneID" id="106459594"/>
<gene>
    <name evidence="11" type="primary">LOC106459594</name>
</gene>
<feature type="compositionally biased region" description="Polar residues" evidence="8">
    <location>
        <begin position="783"/>
        <end position="798"/>
    </location>
</feature>
<keyword evidence="4" id="KW-0638">Presynaptic neurotoxin</keyword>
<evidence type="ECO:0000256" key="2">
    <source>
        <dbReference type="ARBA" id="ARBA00022483"/>
    </source>
</evidence>
<feature type="compositionally biased region" description="Basic and acidic residues" evidence="8">
    <location>
        <begin position="478"/>
        <end position="488"/>
    </location>
</feature>
<dbReference type="InterPro" id="IPR038227">
    <property type="entry name" value="PUFD_som_sf"/>
</dbReference>
<evidence type="ECO:0000256" key="4">
    <source>
        <dbReference type="ARBA" id="ARBA00023028"/>
    </source>
</evidence>
<keyword evidence="4" id="KW-0800">Toxin</keyword>
<sequence>MFYTRCYLSDPTFETRSANTGGHTEEARLPPGFEKENPLDLSFKPVCPTPNSVVEAEEMFYLEQRKFAGLDGSQGLPPGLHRHISSIGGSSGTLLDPTLLRLGYRTDAALGGMLGTNMSSPFCVDRTPVSSSTPAFGAHHLMNSVFHQRERCLDQHGGICGAVRPPTQHLSPFFEPSPLSVPLRPTNSGIPEGNPNLGPRSFYGQNNPNSFGLPSFSLYPERNEEKGAFVALRPGAEKSVLNGTPLDATSYAEHLQRLGEHHVQQKKCVGACYSQSFGSLGQPPNSCSCCLSPQTTFCGRGPIGCLGKEHPCEKICNSTCGYFNPSLSYLGQHSATSDVHLAMNPYYSNFPEPVRREESFGSVFFSNPNLWGSGLIAAPISKAVVPAASPALKRKDSASFGQKESPHVAKDFPGSSTPAEHRDVVMKHRPNPTSGLSVETLKKESDEVIVIEDGPTSKCIKRHSSKPNIQLLEQRTKTKEHFQKDIQKQNDTQDTSSQSIKGVDPSNIRMKMPRLEAVTRSPNSADNTQGHEKKFSDPPPLTAAADITALSQASTTSSVYPSSLWTPHQPATSSTSFSINTYTSVTASTHHQSLNTSYTKKHKNADVDMCKPQIMFPSNHQFSQNVASSLPHSIRNLTHDIKPAAGLDIEEPGCSRAGKSSRHQTDLGHCHRVKQVDVDHTKEGSNYPSPPKEYQRADDIPPKSALPYDPYCFTQDKSEYTFNDSEGVVSPLDVSGLKKGRKKSMLQYLTNPEDYVVLKKKKTNYSDSTSNQPKLGKEKKELQSTSTKCIDGTSPSSSQENFFSKEIISEENDNIIKCLKPELIQSKHRSHSGSKEKSLTKKLKNIEFEEGFRKEAKRVCAKAKKKLRKRLLARLYEDRRESESEKETEKLSNKEAEKKIQHSNQAISQLSLIWRQRRLLNSCQTVKRRRLKSGLDMIAKPNRKKKSKTLTLQKLLEKELLKEQDVSIPLEGAFEVIEGKQLPFDFTRGAPPEMKRIMVNKALGETILHRAARMGYKEVVLYCLETNYCDVNSRDNASYTPLHESCSRGNLEIASALVQYGGDVNASAAGGIRPLHDAVENDHVEIVRLLLSYGADPTIATYSGLTPLKLAKSSIMAEFLRGFFADTVGETTMNVILPWKFPGSACCLDAEETGYDVWDGLPLDLEDENEDKDDFLFEVSDTPHLPTFRLQLPGNNSKAMCNCLRLIDVLNNTGLTKERFLSMYSYAEIFPIPKHEIETSATCSQLLTGTRLDSLLSDATSDGSTTIDVVRLDDNIRDILGIETVTLR</sequence>
<keyword evidence="5" id="KW-1053">Target membrane</keyword>
<keyword evidence="10" id="KW-1185">Reference proteome</keyword>
<comment type="subcellular location">
    <subcellularLocation>
        <location evidence="1">Target cell membrane</location>
    </subcellularLocation>
</comment>
<evidence type="ECO:0000256" key="1">
    <source>
        <dbReference type="ARBA" id="ARBA00004175"/>
    </source>
</evidence>
<feature type="region of interest" description="Disordered" evidence="8">
    <location>
        <begin position="478"/>
        <end position="542"/>
    </location>
</feature>
<feature type="repeat" description="ANK" evidence="7">
    <location>
        <begin position="1003"/>
        <end position="1036"/>
    </location>
</feature>
<evidence type="ECO:0000256" key="6">
    <source>
        <dbReference type="ARBA" id="ARBA00034703"/>
    </source>
</evidence>
<dbReference type="SMART" id="SM00248">
    <property type="entry name" value="ANK"/>
    <property type="match status" value="3"/>
</dbReference>
<dbReference type="InterPro" id="IPR002110">
    <property type="entry name" value="Ankyrin_rpt"/>
</dbReference>
<evidence type="ECO:0000313" key="11">
    <source>
        <dbReference type="RefSeq" id="XP_013774681.2"/>
    </source>
</evidence>
<dbReference type="PANTHER" id="PTHR24117:SF9">
    <property type="entry name" value="BCL-6 COREPRESSOR PCGF1 BINDING DOMAIN-CONTAINING PROTEIN"/>
    <property type="match status" value="1"/>
</dbReference>
<feature type="repeat" description="ANK" evidence="7">
    <location>
        <begin position="1070"/>
        <end position="1102"/>
    </location>
</feature>
<feature type="region of interest" description="Disordered" evidence="8">
    <location>
        <begin position="649"/>
        <end position="708"/>
    </location>
</feature>
<dbReference type="Proteomes" id="UP000694941">
    <property type="component" value="Unplaced"/>
</dbReference>
<protein>
    <submittedName>
        <fullName evidence="11">Uncharacterized protein LOC106459594 isoform X1</fullName>
    </submittedName>
</protein>
<dbReference type="PRINTS" id="PR01415">
    <property type="entry name" value="ANKYRIN"/>
</dbReference>
<dbReference type="Pfam" id="PF12796">
    <property type="entry name" value="Ank_2"/>
    <property type="match status" value="1"/>
</dbReference>
<dbReference type="Gene3D" id="1.25.40.20">
    <property type="entry name" value="Ankyrin repeat-containing domain"/>
    <property type="match status" value="1"/>
</dbReference>
<feature type="compositionally biased region" description="Polar residues" evidence="8">
    <location>
        <begin position="489"/>
        <end position="500"/>
    </location>
</feature>
<dbReference type="PROSITE" id="PS50088">
    <property type="entry name" value="ANK_REPEAT"/>
    <property type="match status" value="3"/>
</dbReference>
<evidence type="ECO:0000256" key="8">
    <source>
        <dbReference type="SAM" id="MobiDB-lite"/>
    </source>
</evidence>
<proteinExistence type="inferred from homology"/>
<feature type="domain" description="BCL-6 corepressor PCGF1 binding" evidence="9">
    <location>
        <begin position="1172"/>
        <end position="1283"/>
    </location>
</feature>
<evidence type="ECO:0000313" key="10">
    <source>
        <dbReference type="Proteomes" id="UP000694941"/>
    </source>
</evidence>
<evidence type="ECO:0000256" key="3">
    <source>
        <dbReference type="ARBA" id="ARBA00022537"/>
    </source>
</evidence>
<reference evidence="11" key="1">
    <citation type="submission" date="2025-08" db="UniProtKB">
        <authorList>
            <consortium name="RefSeq"/>
        </authorList>
    </citation>
    <scope>IDENTIFICATION</scope>
    <source>
        <tissue evidence="11">Muscle</tissue>
    </source>
</reference>
<dbReference type="InterPro" id="IPR047144">
    <property type="entry name" value="BCOR-like"/>
</dbReference>
<evidence type="ECO:0000259" key="9">
    <source>
        <dbReference type="Pfam" id="PF16553"/>
    </source>
</evidence>
<evidence type="ECO:0000256" key="5">
    <source>
        <dbReference type="ARBA" id="ARBA00023298"/>
    </source>
</evidence>
<name>A0ABM1B4J4_LIMPO</name>
<feature type="repeat" description="ANK" evidence="7">
    <location>
        <begin position="1037"/>
        <end position="1069"/>
    </location>
</feature>
<dbReference type="Gene3D" id="3.10.260.40">
    <property type="entry name" value="BCL-6 corepressor, PCGF1 binding domain"/>
    <property type="match status" value="1"/>
</dbReference>
<feature type="region of interest" description="Disordered" evidence="8">
    <location>
        <begin position="764"/>
        <end position="798"/>
    </location>
</feature>
<dbReference type="Pfam" id="PF16553">
    <property type="entry name" value="PUFD"/>
    <property type="match status" value="1"/>
</dbReference>
<dbReference type="PANTHER" id="PTHR24117">
    <property type="entry name" value="AGAP007537-PB"/>
    <property type="match status" value="1"/>
</dbReference>
<keyword evidence="7" id="KW-0040">ANK repeat</keyword>
<keyword evidence="3" id="KW-1052">Target cell membrane</keyword>
<dbReference type="PROSITE" id="PS50297">
    <property type="entry name" value="ANK_REP_REGION"/>
    <property type="match status" value="2"/>
</dbReference>
<dbReference type="InterPro" id="IPR032365">
    <property type="entry name" value="PUFD"/>
</dbReference>
<dbReference type="SUPFAM" id="SSF48403">
    <property type="entry name" value="Ankyrin repeat"/>
    <property type="match status" value="1"/>
</dbReference>
<feature type="region of interest" description="Disordered" evidence="8">
    <location>
        <begin position="878"/>
        <end position="900"/>
    </location>
</feature>
<dbReference type="InterPro" id="IPR036770">
    <property type="entry name" value="Ankyrin_rpt-contain_sf"/>
</dbReference>
<keyword evidence="4" id="KW-0528">Neurotoxin</keyword>
<evidence type="ECO:0000256" key="7">
    <source>
        <dbReference type="PROSITE-ProRule" id="PRU00023"/>
    </source>
</evidence>
<feature type="region of interest" description="Disordered" evidence="8">
    <location>
        <begin position="397"/>
        <end position="419"/>
    </location>
</feature>
<keyword evidence="2" id="KW-0268">Exocytosis</keyword>